<evidence type="ECO:0000259" key="7">
    <source>
        <dbReference type="Pfam" id="PF17827"/>
    </source>
</evidence>
<sequence>MSTPVEAKPDPDAWTIGRLLNWTTDFFTQRGVESARLEAEVLLAHCRGCQRILLYTAFDEPASEQLREKFRALVRERAAGKPVAYLVGKREFYSHDFEVTPDVLIPRPETELLVVGLLDHAKEQGRAAEPLALADVGTGSGIIAICAAMNLKAAHVTALDLSTHALEVAQRNAEKHHVAERIEFVESDLFAAVNDGVTYDFIASNPPYITTAELAELDKSVKDFEPMLALDGGAEGTTVVERLIAEATTRLKPGGILMMEISPMIAARVEQLVTDSPLEKLETLKDLDGHARIVQARQKGAA</sequence>
<dbReference type="GO" id="GO:0003676">
    <property type="term" value="F:nucleic acid binding"/>
    <property type="evidence" value="ECO:0007669"/>
    <property type="project" value="InterPro"/>
</dbReference>
<evidence type="ECO:0000256" key="4">
    <source>
        <dbReference type="ARBA" id="ARBA00048391"/>
    </source>
</evidence>
<feature type="binding site" evidence="5">
    <location>
        <position position="160"/>
    </location>
    <ligand>
        <name>S-adenosyl-L-methionine</name>
        <dbReference type="ChEBI" id="CHEBI:59789"/>
    </ligand>
</feature>
<evidence type="ECO:0000256" key="3">
    <source>
        <dbReference type="ARBA" id="ARBA00022691"/>
    </source>
</evidence>
<feature type="binding site" evidence="5">
    <location>
        <position position="205"/>
    </location>
    <ligand>
        <name>S-adenosyl-L-methionine</name>
        <dbReference type="ChEBI" id="CHEBI:59789"/>
    </ligand>
</feature>
<organism evidence="8 9">
    <name type="scientific">Aeoliella straminimaris</name>
    <dbReference type="NCBI Taxonomy" id="2954799"/>
    <lineage>
        <taxon>Bacteria</taxon>
        <taxon>Pseudomonadati</taxon>
        <taxon>Planctomycetota</taxon>
        <taxon>Planctomycetia</taxon>
        <taxon>Pirellulales</taxon>
        <taxon>Lacipirellulaceae</taxon>
        <taxon>Aeoliella</taxon>
    </lineage>
</organism>
<feature type="domain" description="Release factor glutamine methyltransferase N-terminal" evidence="7">
    <location>
        <begin position="19"/>
        <end position="88"/>
    </location>
</feature>
<reference evidence="8" key="1">
    <citation type="submission" date="2022-06" db="EMBL/GenBank/DDBJ databases">
        <title>Aeoliella straminimaris, a novel planctomycete from sediments.</title>
        <authorList>
            <person name="Vitorino I.R."/>
            <person name="Lage O.M."/>
        </authorList>
    </citation>
    <scope>NUCLEOTIDE SEQUENCE</scope>
    <source>
        <strain evidence="8">ICT_H6.2</strain>
    </source>
</reference>
<dbReference type="Pfam" id="PF05175">
    <property type="entry name" value="MTS"/>
    <property type="match status" value="1"/>
</dbReference>
<dbReference type="Gene3D" id="3.40.50.150">
    <property type="entry name" value="Vaccinia Virus protein VP39"/>
    <property type="match status" value="1"/>
</dbReference>
<keyword evidence="3 5" id="KW-0949">S-adenosyl-L-methionine</keyword>
<name>A0A9X2FC45_9BACT</name>
<evidence type="ECO:0000259" key="6">
    <source>
        <dbReference type="Pfam" id="PF05175"/>
    </source>
</evidence>
<dbReference type="SUPFAM" id="SSF53335">
    <property type="entry name" value="S-adenosyl-L-methionine-dependent methyltransferases"/>
    <property type="match status" value="1"/>
</dbReference>
<dbReference type="PROSITE" id="PS00092">
    <property type="entry name" value="N6_MTASE"/>
    <property type="match status" value="1"/>
</dbReference>
<keyword evidence="2 5" id="KW-0808">Transferase</keyword>
<comment type="function">
    <text evidence="5">Methylates the class 1 translation termination release factors RF1/PrfA and RF2/PrfB on the glutamine residue of the universally conserved GGQ motif.</text>
</comment>
<feature type="domain" description="Methyltransferase small" evidence="6">
    <location>
        <begin position="132"/>
        <end position="212"/>
    </location>
</feature>
<keyword evidence="9" id="KW-1185">Reference proteome</keyword>
<dbReference type="HAMAP" id="MF_02126">
    <property type="entry name" value="RF_methyltr_PrmC"/>
    <property type="match status" value="1"/>
</dbReference>
<dbReference type="InterPro" id="IPR004556">
    <property type="entry name" value="HemK-like"/>
</dbReference>
<dbReference type="RefSeq" id="WP_252851712.1">
    <property type="nucleotide sequence ID" value="NZ_JAMXLR010000024.1"/>
</dbReference>
<evidence type="ECO:0000313" key="8">
    <source>
        <dbReference type="EMBL" id="MCO6043609.1"/>
    </source>
</evidence>
<dbReference type="InterPro" id="IPR029063">
    <property type="entry name" value="SAM-dependent_MTases_sf"/>
</dbReference>
<evidence type="ECO:0000256" key="1">
    <source>
        <dbReference type="ARBA" id="ARBA00022603"/>
    </source>
</evidence>
<dbReference type="InterPro" id="IPR019874">
    <property type="entry name" value="RF_methyltr_PrmC"/>
</dbReference>
<dbReference type="EC" id="2.1.1.297" evidence="5"/>
<keyword evidence="1 5" id="KW-0489">Methyltransferase</keyword>
<evidence type="ECO:0000256" key="2">
    <source>
        <dbReference type="ARBA" id="ARBA00022679"/>
    </source>
</evidence>
<comment type="caution">
    <text evidence="8">The sequence shown here is derived from an EMBL/GenBank/DDBJ whole genome shotgun (WGS) entry which is preliminary data.</text>
</comment>
<feature type="binding site" evidence="5">
    <location>
        <begin position="137"/>
        <end position="141"/>
    </location>
    <ligand>
        <name>S-adenosyl-L-methionine</name>
        <dbReference type="ChEBI" id="CHEBI:59789"/>
    </ligand>
</feature>
<dbReference type="GO" id="GO:0032259">
    <property type="term" value="P:methylation"/>
    <property type="evidence" value="ECO:0007669"/>
    <property type="project" value="UniProtKB-KW"/>
</dbReference>
<dbReference type="EMBL" id="JAMXLR010000024">
    <property type="protein sequence ID" value="MCO6043609.1"/>
    <property type="molecule type" value="Genomic_DNA"/>
</dbReference>
<dbReference type="PANTHER" id="PTHR18895">
    <property type="entry name" value="HEMK METHYLTRANSFERASE"/>
    <property type="match status" value="1"/>
</dbReference>
<comment type="similarity">
    <text evidence="5">Belongs to the protein N5-glutamine methyltransferase family. PrmC subfamily.</text>
</comment>
<dbReference type="Gene3D" id="1.10.8.10">
    <property type="entry name" value="DNA helicase RuvA subunit, C-terminal domain"/>
    <property type="match status" value="1"/>
</dbReference>
<dbReference type="Pfam" id="PF17827">
    <property type="entry name" value="PrmC_N"/>
    <property type="match status" value="1"/>
</dbReference>
<comment type="catalytic activity">
    <reaction evidence="4 5">
        <text>L-glutaminyl-[peptide chain release factor] + S-adenosyl-L-methionine = N(5)-methyl-L-glutaminyl-[peptide chain release factor] + S-adenosyl-L-homocysteine + H(+)</text>
        <dbReference type="Rhea" id="RHEA:42896"/>
        <dbReference type="Rhea" id="RHEA-COMP:10271"/>
        <dbReference type="Rhea" id="RHEA-COMP:10272"/>
        <dbReference type="ChEBI" id="CHEBI:15378"/>
        <dbReference type="ChEBI" id="CHEBI:30011"/>
        <dbReference type="ChEBI" id="CHEBI:57856"/>
        <dbReference type="ChEBI" id="CHEBI:59789"/>
        <dbReference type="ChEBI" id="CHEBI:61891"/>
        <dbReference type="EC" id="2.1.1.297"/>
    </reaction>
</comment>
<evidence type="ECO:0000256" key="5">
    <source>
        <dbReference type="HAMAP-Rule" id="MF_02126"/>
    </source>
</evidence>
<evidence type="ECO:0000313" key="9">
    <source>
        <dbReference type="Proteomes" id="UP001155241"/>
    </source>
</evidence>
<dbReference type="NCBIfam" id="TIGR03534">
    <property type="entry name" value="RF_mod_PrmC"/>
    <property type="match status" value="1"/>
</dbReference>
<gene>
    <name evidence="5 8" type="primary">prmC</name>
    <name evidence="8" type="ORF">NG895_06790</name>
</gene>
<dbReference type="PANTHER" id="PTHR18895:SF74">
    <property type="entry name" value="MTRF1L RELEASE FACTOR GLUTAMINE METHYLTRANSFERASE"/>
    <property type="match status" value="1"/>
</dbReference>
<accession>A0A9X2FC45</accession>
<comment type="caution">
    <text evidence="5">Lacks conserved residue(s) required for the propagation of feature annotation.</text>
</comment>
<dbReference type="GO" id="GO:0102559">
    <property type="term" value="F:peptide chain release factor N(5)-glutamine methyltransferase activity"/>
    <property type="evidence" value="ECO:0007669"/>
    <property type="project" value="UniProtKB-EC"/>
</dbReference>
<dbReference type="Proteomes" id="UP001155241">
    <property type="component" value="Unassembled WGS sequence"/>
</dbReference>
<dbReference type="InterPro" id="IPR002052">
    <property type="entry name" value="DNA_methylase_N6_adenine_CS"/>
</dbReference>
<feature type="binding site" evidence="5">
    <location>
        <begin position="205"/>
        <end position="208"/>
    </location>
    <ligand>
        <name>substrate</name>
    </ligand>
</feature>
<dbReference type="AlphaFoldDB" id="A0A9X2FC45"/>
<dbReference type="InterPro" id="IPR040758">
    <property type="entry name" value="PrmC_N"/>
</dbReference>
<dbReference type="InterPro" id="IPR007848">
    <property type="entry name" value="Small_mtfrase_dom"/>
</dbReference>
<proteinExistence type="inferred from homology"/>
<dbReference type="NCBIfam" id="TIGR00536">
    <property type="entry name" value="hemK_fam"/>
    <property type="match status" value="1"/>
</dbReference>
<dbReference type="InterPro" id="IPR050320">
    <property type="entry name" value="N5-glutamine_MTase"/>
</dbReference>
<dbReference type="CDD" id="cd02440">
    <property type="entry name" value="AdoMet_MTases"/>
    <property type="match status" value="1"/>
</dbReference>
<protein>
    <recommendedName>
        <fullName evidence="5">Release factor glutamine methyltransferase</fullName>
        <shortName evidence="5">RF MTase</shortName>
        <ecNumber evidence="5">2.1.1.297</ecNumber>
    </recommendedName>
    <alternativeName>
        <fullName evidence="5">N5-glutamine methyltransferase PrmC</fullName>
    </alternativeName>
    <alternativeName>
        <fullName evidence="5">Protein-(glutamine-N5) MTase PrmC</fullName>
    </alternativeName>
    <alternativeName>
        <fullName evidence="5">Protein-glutamine N-methyltransferase PrmC</fullName>
    </alternativeName>
</protein>